<dbReference type="EMBL" id="MBFR01000444">
    <property type="protein sequence ID" value="PVU87798.1"/>
    <property type="molecule type" value="Genomic_DNA"/>
</dbReference>
<keyword evidence="3" id="KW-0456">Lyase</keyword>
<accession>A0A2T9Y652</accession>
<keyword evidence="2" id="KW-0663">Pyridoxal phosphate</keyword>
<evidence type="ECO:0000256" key="4">
    <source>
        <dbReference type="SAM" id="MobiDB-lite"/>
    </source>
</evidence>
<comment type="caution">
    <text evidence="6">The sequence shown here is derived from an EMBL/GenBank/DDBJ whole genome shotgun (WGS) entry which is preliminary data.</text>
</comment>
<proteinExistence type="predicted"/>
<dbReference type="InterPro" id="IPR001926">
    <property type="entry name" value="TrpB-like_PALP"/>
</dbReference>
<dbReference type="Pfam" id="PF00291">
    <property type="entry name" value="PALP"/>
    <property type="match status" value="1"/>
</dbReference>
<dbReference type="GO" id="GO:0006567">
    <property type="term" value="P:L-threonine catabolic process"/>
    <property type="evidence" value="ECO:0007669"/>
    <property type="project" value="TreeGrafter"/>
</dbReference>
<evidence type="ECO:0000256" key="3">
    <source>
        <dbReference type="ARBA" id="ARBA00023239"/>
    </source>
</evidence>
<dbReference type="PANTHER" id="PTHR48078">
    <property type="entry name" value="THREONINE DEHYDRATASE, MITOCHONDRIAL-RELATED"/>
    <property type="match status" value="1"/>
</dbReference>
<evidence type="ECO:0000256" key="1">
    <source>
        <dbReference type="ARBA" id="ARBA00001933"/>
    </source>
</evidence>
<dbReference type="GO" id="GO:0006565">
    <property type="term" value="P:L-serine catabolic process"/>
    <property type="evidence" value="ECO:0007669"/>
    <property type="project" value="TreeGrafter"/>
</dbReference>
<evidence type="ECO:0000313" key="7">
    <source>
        <dbReference type="Proteomes" id="UP000245383"/>
    </source>
</evidence>
<evidence type="ECO:0000256" key="2">
    <source>
        <dbReference type="ARBA" id="ARBA00022898"/>
    </source>
</evidence>
<evidence type="ECO:0000259" key="5">
    <source>
        <dbReference type="Pfam" id="PF00291"/>
    </source>
</evidence>
<dbReference type="SUPFAM" id="SSF53686">
    <property type="entry name" value="Tryptophan synthase beta subunit-like PLP-dependent enzymes"/>
    <property type="match status" value="1"/>
</dbReference>
<reference evidence="6 7" key="1">
    <citation type="journal article" date="2018" name="MBio">
        <title>Comparative Genomics Reveals the Core Gene Toolbox for the Fungus-Insect Symbiosis.</title>
        <authorList>
            <person name="Wang Y."/>
            <person name="Stata M."/>
            <person name="Wang W."/>
            <person name="Stajich J.E."/>
            <person name="White M.M."/>
            <person name="Moncalvo J.M."/>
        </authorList>
    </citation>
    <scope>NUCLEOTIDE SEQUENCE [LARGE SCALE GENOMIC DNA]</scope>
    <source>
        <strain evidence="6 7">SWE-8-4</strain>
    </source>
</reference>
<dbReference type="STRING" id="133385.A0A2T9Y652"/>
<dbReference type="InterPro" id="IPR036052">
    <property type="entry name" value="TrpB-like_PALP_sf"/>
</dbReference>
<protein>
    <recommendedName>
        <fullName evidence="5">Tryptophan synthase beta chain-like PALP domain-containing protein</fullName>
    </recommendedName>
</protein>
<dbReference type="InterPro" id="IPR050147">
    <property type="entry name" value="Ser/Thr_Dehydratase"/>
</dbReference>
<dbReference type="GO" id="GO:0003941">
    <property type="term" value="F:L-serine ammonia-lyase activity"/>
    <property type="evidence" value="ECO:0007669"/>
    <property type="project" value="TreeGrafter"/>
</dbReference>
<dbReference type="Gene3D" id="3.40.50.1100">
    <property type="match status" value="3"/>
</dbReference>
<dbReference type="Proteomes" id="UP000245383">
    <property type="component" value="Unassembled WGS sequence"/>
</dbReference>
<feature type="region of interest" description="Disordered" evidence="4">
    <location>
        <begin position="458"/>
        <end position="482"/>
    </location>
</feature>
<evidence type="ECO:0000313" key="6">
    <source>
        <dbReference type="EMBL" id="PVU87798.1"/>
    </source>
</evidence>
<dbReference type="PANTHER" id="PTHR48078:SF6">
    <property type="entry name" value="L-THREONINE DEHYDRATASE CATABOLIC TDCB"/>
    <property type="match status" value="1"/>
</dbReference>
<dbReference type="GO" id="GO:0004794">
    <property type="term" value="F:threonine deaminase activity"/>
    <property type="evidence" value="ECO:0007669"/>
    <property type="project" value="TreeGrafter"/>
</dbReference>
<organism evidence="6 7">
    <name type="scientific">Smittium simulii</name>
    <dbReference type="NCBI Taxonomy" id="133385"/>
    <lineage>
        <taxon>Eukaryota</taxon>
        <taxon>Fungi</taxon>
        <taxon>Fungi incertae sedis</taxon>
        <taxon>Zoopagomycota</taxon>
        <taxon>Kickxellomycotina</taxon>
        <taxon>Harpellomycetes</taxon>
        <taxon>Harpellales</taxon>
        <taxon>Legeriomycetaceae</taxon>
        <taxon>Smittium</taxon>
    </lineage>
</organism>
<comment type="cofactor">
    <cofactor evidence="1">
        <name>pyridoxal 5'-phosphate</name>
        <dbReference type="ChEBI" id="CHEBI:597326"/>
    </cofactor>
</comment>
<feature type="domain" description="Tryptophan synthase beta chain-like PALP" evidence="5">
    <location>
        <begin position="28"/>
        <end position="197"/>
    </location>
</feature>
<sequence>MSYNHTPLTSSPQPPPKLKLAHLRKNIYRATPIQFSEALSQAAGCQVWLKLENMHPTHTYKLRAITEACLEAVYLNNAKQLVCVGLNNLSLSIAYVGKRLAVPVVVFLPCLKASPAINNKPILRKFHLQNATLVEYGTSFSDSEKAAVNFSAQSKVSMYISKSIVESKSVSYLSLIAECKDQLSSLNISPNAVLMSVCSESDIYNSCLSKASGAALNSKSNSSLSSHLPFQPESSSSISSKNLNSTSIKTFDERSCIDSQITPNNISPLESDSDLSLLDGILTAIDLFNWDQLPIIAVETFLNSKLHKLIQSPDNSNSSILVKSHCVIPISVTEQLSSQSAAQFAEDHQLIIDTSSAAPLTLLYNNIIKEILPELNSSTVVLAIINSCSPESFSGILSKCNTSITSVPIMVRSGEQFFIRMENNINKLNSTNSILNSLTFNSHSSDLSKKIIKPRKSSTSLSIHKKSFNPIPENSSKSKARLQSDPGITPLNCFQNVINFTNPSSKSASNHLLLSTQPCLISKRSASNIITSYTRPPPGPAASSNYSLNSSHLQQKRIVNRSNSSNVLQISGNAPKSSSVLRSSSNIVSNSISNLASPVNTNKIMHQSKSEFKTNSSNISDNNFKSCKKYLNSPNLHQTISTCSNINNIDLFSNNSLIANQLNLVDLQNSTDFNNHLATNISENNNPNLYYFSDPVFLNNNPERDLSDLIHLNFTPNNLNNFPYLNNDKVFANNNTISDNNKNMASEFVNNLNSEYDTTSNEALMLMLSNTN</sequence>
<dbReference type="AlphaFoldDB" id="A0A2T9Y652"/>
<dbReference type="GO" id="GO:0009097">
    <property type="term" value="P:isoleucine biosynthetic process"/>
    <property type="evidence" value="ECO:0007669"/>
    <property type="project" value="TreeGrafter"/>
</dbReference>
<keyword evidence="7" id="KW-1185">Reference proteome</keyword>
<dbReference type="OrthoDB" id="7773036at2759"/>
<gene>
    <name evidence="6" type="ORF">BB561_006167</name>
</gene>
<name>A0A2T9Y652_9FUNG</name>